<protein>
    <recommendedName>
        <fullName evidence="3">Haem-binding uptake Tiki superfamily ChaN domain-containing protein</fullName>
    </recommendedName>
</protein>
<dbReference type="EMBL" id="BIXY01000104">
    <property type="protein sequence ID" value="GCF11308.1"/>
    <property type="molecule type" value="Genomic_DNA"/>
</dbReference>
<dbReference type="Proteomes" id="UP000322530">
    <property type="component" value="Unassembled WGS sequence"/>
</dbReference>
<accession>A0A5A5TJA7</accession>
<organism evidence="1 2">
    <name type="scientific">Dictyobacter arantiisoli</name>
    <dbReference type="NCBI Taxonomy" id="2014874"/>
    <lineage>
        <taxon>Bacteria</taxon>
        <taxon>Bacillati</taxon>
        <taxon>Chloroflexota</taxon>
        <taxon>Ktedonobacteria</taxon>
        <taxon>Ktedonobacterales</taxon>
        <taxon>Dictyobacteraceae</taxon>
        <taxon>Dictyobacter</taxon>
    </lineage>
</organism>
<dbReference type="AlphaFoldDB" id="A0A5A5TJA7"/>
<proteinExistence type="predicted"/>
<comment type="caution">
    <text evidence="1">The sequence shown here is derived from an EMBL/GenBank/DDBJ whole genome shotgun (WGS) entry which is preliminary data.</text>
</comment>
<dbReference type="SUPFAM" id="SSF159501">
    <property type="entry name" value="EreA/ChaN-like"/>
    <property type="match status" value="1"/>
</dbReference>
<evidence type="ECO:0000313" key="1">
    <source>
        <dbReference type="EMBL" id="GCF11308.1"/>
    </source>
</evidence>
<evidence type="ECO:0008006" key="3">
    <source>
        <dbReference type="Google" id="ProtNLM"/>
    </source>
</evidence>
<evidence type="ECO:0000313" key="2">
    <source>
        <dbReference type="Proteomes" id="UP000322530"/>
    </source>
</evidence>
<sequence>MILTRPASAPVKTQQAIQGILDALSMRPLVAISEAHQLQEEHDLLTGLLYHPTLPTKINDIVVEFGNPLYQESVDRFIAGEPVANEELRQVWRNTGISGSNPVWDAPVYEQFFHKVRAVNAQLPAARRLRVLLGDAPIDWSKLQQRDQWIDYVRQRDAHYADVIEHEVLQKGRHALLLAGGNHFLRGAISDGDPSLPVDQAPPNVSARIERRHPRSMYIIDLLMTKMDNHTPAGRQIATFAHPSLIPLAQTWLGDQTTQTSLGTALPRSAMADATLYLGPVDKLTASRADPTLYTGGAYAKELQRRGRLLYQWGIQDARDPLAADIATANLGPSYIAQPQPQSKTTSNT</sequence>
<reference evidence="1 2" key="1">
    <citation type="submission" date="2019-01" db="EMBL/GenBank/DDBJ databases">
        <title>Draft genome sequence of Dictyobacter sp. Uno17.</title>
        <authorList>
            <person name="Wang C.M."/>
            <person name="Zheng Y."/>
            <person name="Sakai Y."/>
            <person name="Abe K."/>
            <person name="Yokota A."/>
            <person name="Yabe S."/>
        </authorList>
    </citation>
    <scope>NUCLEOTIDE SEQUENCE [LARGE SCALE GENOMIC DNA]</scope>
    <source>
        <strain evidence="1 2">Uno17</strain>
    </source>
</reference>
<keyword evidence="2" id="KW-1185">Reference proteome</keyword>
<name>A0A5A5TJA7_9CHLR</name>
<gene>
    <name evidence="1" type="ORF">KDI_48720</name>
</gene>